<keyword evidence="6" id="KW-0539">Nucleus</keyword>
<evidence type="ECO:0000256" key="3">
    <source>
        <dbReference type="ARBA" id="ARBA00016672"/>
    </source>
</evidence>
<dbReference type="GO" id="GO:0005666">
    <property type="term" value="C:RNA polymerase III complex"/>
    <property type="evidence" value="ECO:0007669"/>
    <property type="project" value="InterPro"/>
</dbReference>
<dbReference type="InterPro" id="IPR005574">
    <property type="entry name" value="Rpb4/RPC9"/>
</dbReference>
<gene>
    <name evidence="7" type="ORF">EJ06DRAFT_582767</name>
</gene>
<dbReference type="EMBL" id="ML996697">
    <property type="protein sequence ID" value="KAF2399442.1"/>
    <property type="molecule type" value="Genomic_DNA"/>
</dbReference>
<dbReference type="SUPFAM" id="SSF47819">
    <property type="entry name" value="HRDC-like"/>
    <property type="match status" value="1"/>
</dbReference>
<accession>A0A6G1HTW0</accession>
<comment type="subcellular location">
    <subcellularLocation>
        <location evidence="1">Nucleus</location>
    </subcellularLocation>
</comment>
<keyword evidence="4" id="KW-0240">DNA-directed RNA polymerase</keyword>
<proteinExistence type="inferred from homology"/>
<dbReference type="AlphaFoldDB" id="A0A6G1HTW0"/>
<comment type="similarity">
    <text evidence="2">Belongs to the eukaryotic RPC9 RNA polymerase subunit family.</text>
</comment>
<dbReference type="PANTHER" id="PTHR15561:SF0">
    <property type="entry name" value="DNA-DIRECTED RNA POLYMERASE III SUBUNIT RPC9"/>
    <property type="match status" value="1"/>
</dbReference>
<dbReference type="OrthoDB" id="1746530at2759"/>
<evidence type="ECO:0000256" key="1">
    <source>
        <dbReference type="ARBA" id="ARBA00004123"/>
    </source>
</evidence>
<dbReference type="Pfam" id="PF03874">
    <property type="entry name" value="RNA_pol_Rpb4"/>
    <property type="match status" value="1"/>
</dbReference>
<reference evidence="7" key="1">
    <citation type="journal article" date="2020" name="Stud. Mycol.">
        <title>101 Dothideomycetes genomes: a test case for predicting lifestyles and emergence of pathogens.</title>
        <authorList>
            <person name="Haridas S."/>
            <person name="Albert R."/>
            <person name="Binder M."/>
            <person name="Bloem J."/>
            <person name="Labutti K."/>
            <person name="Salamov A."/>
            <person name="Andreopoulos B."/>
            <person name="Baker S."/>
            <person name="Barry K."/>
            <person name="Bills G."/>
            <person name="Bluhm B."/>
            <person name="Cannon C."/>
            <person name="Castanera R."/>
            <person name="Culley D."/>
            <person name="Daum C."/>
            <person name="Ezra D."/>
            <person name="Gonzalez J."/>
            <person name="Henrissat B."/>
            <person name="Kuo A."/>
            <person name="Liang C."/>
            <person name="Lipzen A."/>
            <person name="Lutzoni F."/>
            <person name="Magnuson J."/>
            <person name="Mondo S."/>
            <person name="Nolan M."/>
            <person name="Ohm R."/>
            <person name="Pangilinan J."/>
            <person name="Park H.-J."/>
            <person name="Ramirez L."/>
            <person name="Alfaro M."/>
            <person name="Sun H."/>
            <person name="Tritt A."/>
            <person name="Yoshinaga Y."/>
            <person name="Zwiers L.-H."/>
            <person name="Turgeon B."/>
            <person name="Goodwin S."/>
            <person name="Spatafora J."/>
            <person name="Crous P."/>
            <person name="Grigoriev I."/>
        </authorList>
    </citation>
    <scope>NUCLEOTIDE SEQUENCE</scope>
    <source>
        <strain evidence="7">CBS 262.69</strain>
    </source>
</reference>
<dbReference type="InterPro" id="IPR010997">
    <property type="entry name" value="HRDC-like_sf"/>
</dbReference>
<keyword evidence="5" id="KW-0804">Transcription</keyword>
<evidence type="ECO:0000313" key="8">
    <source>
        <dbReference type="Proteomes" id="UP000799640"/>
    </source>
</evidence>
<keyword evidence="8" id="KW-1185">Reference proteome</keyword>
<evidence type="ECO:0000313" key="7">
    <source>
        <dbReference type="EMBL" id="KAF2399442.1"/>
    </source>
</evidence>
<dbReference type="GO" id="GO:0000166">
    <property type="term" value="F:nucleotide binding"/>
    <property type="evidence" value="ECO:0007669"/>
    <property type="project" value="InterPro"/>
</dbReference>
<dbReference type="Gene3D" id="1.20.1250.40">
    <property type="match status" value="1"/>
</dbReference>
<organism evidence="7 8">
    <name type="scientific">Trichodelitschia bisporula</name>
    <dbReference type="NCBI Taxonomy" id="703511"/>
    <lineage>
        <taxon>Eukaryota</taxon>
        <taxon>Fungi</taxon>
        <taxon>Dikarya</taxon>
        <taxon>Ascomycota</taxon>
        <taxon>Pezizomycotina</taxon>
        <taxon>Dothideomycetes</taxon>
        <taxon>Dothideomycetes incertae sedis</taxon>
        <taxon>Phaeotrichales</taxon>
        <taxon>Phaeotrichaceae</taxon>
        <taxon>Trichodelitschia</taxon>
    </lineage>
</organism>
<dbReference type="InterPro" id="IPR038846">
    <property type="entry name" value="RPC9"/>
</dbReference>
<protein>
    <recommendedName>
        <fullName evidence="3">DNA-directed RNA polymerase III subunit RPC9</fullName>
    </recommendedName>
</protein>
<sequence>MLILDPGTQPLSNAEVLAHIQSLDAKYARDGRTETIPDNLRKVMRDVKSILTIPTQPTCPVDTAPLVTEAQKAAAPTFRSERVFAALARRLRAKPFSLLPAEILQVFNHVPRSRTELTMIVQEGEERFAEEVLDQCLDVIREIMVEGRGLDVVNGNGV</sequence>
<dbReference type="GO" id="GO:0006384">
    <property type="term" value="P:transcription initiation at RNA polymerase III promoter"/>
    <property type="evidence" value="ECO:0007669"/>
    <property type="project" value="InterPro"/>
</dbReference>
<evidence type="ECO:0000256" key="5">
    <source>
        <dbReference type="ARBA" id="ARBA00023163"/>
    </source>
</evidence>
<name>A0A6G1HTW0_9PEZI</name>
<dbReference type="PANTHER" id="PTHR15561">
    <property type="entry name" value="CALCITONIN GENE-RELATED PEPTIDE-RECEPTOR COMPONENT PROTEIN"/>
    <property type="match status" value="1"/>
</dbReference>
<dbReference type="InterPro" id="IPR038324">
    <property type="entry name" value="Rpb4/RPC9_sf"/>
</dbReference>
<evidence type="ECO:0000256" key="4">
    <source>
        <dbReference type="ARBA" id="ARBA00022478"/>
    </source>
</evidence>
<evidence type="ECO:0000256" key="2">
    <source>
        <dbReference type="ARBA" id="ARBA00006898"/>
    </source>
</evidence>
<dbReference type="Proteomes" id="UP000799640">
    <property type="component" value="Unassembled WGS sequence"/>
</dbReference>
<evidence type="ECO:0000256" key="6">
    <source>
        <dbReference type="ARBA" id="ARBA00023242"/>
    </source>
</evidence>